<keyword evidence="3 8" id="KW-0808">Transferase</keyword>
<evidence type="ECO:0000256" key="1">
    <source>
        <dbReference type="ARBA" id="ARBA00004370"/>
    </source>
</evidence>
<dbReference type="AlphaFoldDB" id="A0A8I2ZF57"/>
<keyword evidence="7" id="KW-0325">Glycoprotein</keyword>
<dbReference type="Pfam" id="PF13641">
    <property type="entry name" value="Glyco_tranf_2_3"/>
    <property type="match status" value="1"/>
</dbReference>
<dbReference type="GO" id="GO:0016757">
    <property type="term" value="F:glycosyltransferase activity"/>
    <property type="evidence" value="ECO:0007669"/>
    <property type="project" value="UniProtKB-KW"/>
</dbReference>
<dbReference type="EMBL" id="JAEMWZ010000301">
    <property type="protein sequence ID" value="KAG7126480.1"/>
    <property type="molecule type" value="Genomic_DNA"/>
</dbReference>
<comment type="caution">
    <text evidence="8">The sequence shown here is derived from an EMBL/GenBank/DDBJ whole genome shotgun (WGS) entry which is preliminary data.</text>
</comment>
<dbReference type="GO" id="GO:0016020">
    <property type="term" value="C:membrane"/>
    <property type="evidence" value="ECO:0007669"/>
    <property type="project" value="UniProtKB-SubCell"/>
</dbReference>
<evidence type="ECO:0000256" key="6">
    <source>
        <dbReference type="ARBA" id="ARBA00023136"/>
    </source>
</evidence>
<evidence type="ECO:0000313" key="8">
    <source>
        <dbReference type="EMBL" id="KAG7126480.1"/>
    </source>
</evidence>
<evidence type="ECO:0000256" key="5">
    <source>
        <dbReference type="ARBA" id="ARBA00022989"/>
    </source>
</evidence>
<evidence type="ECO:0000256" key="4">
    <source>
        <dbReference type="ARBA" id="ARBA00022692"/>
    </source>
</evidence>
<name>A0A8I2ZF57_VERLO</name>
<dbReference type="PANTHER" id="PTHR47844">
    <property type="entry name" value="SYNTHASE CPS1, PUTATIVE (AFU_ORTHOLOGUE AFUA_7G02500)-RELATED"/>
    <property type="match status" value="1"/>
</dbReference>
<evidence type="ECO:0000313" key="9">
    <source>
        <dbReference type="Proteomes" id="UP000689129"/>
    </source>
</evidence>
<sequence length="368" mass="42176">MFTTWTSLHTFIGLFLFRYTRLVVHIVAYFRHASVLPPISPSLRPIDITVVIATRGDEIANLVSGLESHVNAGCRHISICVPSTRLGRVQAEADLFISKQKDLKVYVSHVAQAGKREQLKWAIDSIPDSRRKAHKVIVFADDDITFPHSTYGWVLAPFENPQVGGVGTCQRASRIKAGTIIQRIINWIFADYIERRGVENMATVAIEKSISCLSGRLAAFRAVIVQDRQFLDGLVSETWNGLKLRADDDNFWTRWLLEGGWEIAVQNDERKFPWAIYALYLSGFVNYGLPMDIALWSLCWKATADSPSQDTLRLGFVSWWLFIKTVKRIRLFRRDVRDVLFLPVCILWGYCHDFIKLYALMTRYETGW</sequence>
<reference evidence="8" key="1">
    <citation type="journal article" date="2021" name="Mol. Plant Pathol.">
        <title>A 20-kb lineage-specific genomic region tames virulence in pathogenic amphidiploid Verticillium longisporum.</title>
        <authorList>
            <person name="Harting R."/>
            <person name="Starke J."/>
            <person name="Kusch H."/>
            <person name="Poggeler S."/>
            <person name="Maurus I."/>
            <person name="Schluter R."/>
            <person name="Landesfeind M."/>
            <person name="Bulla I."/>
            <person name="Nowrousian M."/>
            <person name="de Jonge R."/>
            <person name="Stahlhut G."/>
            <person name="Hoff K.J."/>
            <person name="Asshauer K.P."/>
            <person name="Thurmer A."/>
            <person name="Stanke M."/>
            <person name="Daniel R."/>
            <person name="Morgenstern B."/>
            <person name="Thomma B.P.H.J."/>
            <person name="Kronstad J.W."/>
            <person name="Braus-Stromeyer S.A."/>
            <person name="Braus G.H."/>
        </authorList>
    </citation>
    <scope>NUCLEOTIDE SEQUENCE</scope>
    <source>
        <strain evidence="8">Vl32</strain>
    </source>
</reference>
<accession>A0A8I2ZF57</accession>
<evidence type="ECO:0000256" key="2">
    <source>
        <dbReference type="ARBA" id="ARBA00022676"/>
    </source>
</evidence>
<evidence type="ECO:0000256" key="7">
    <source>
        <dbReference type="ARBA" id="ARBA00023180"/>
    </source>
</evidence>
<keyword evidence="6" id="KW-0472">Membrane</keyword>
<protein>
    <submittedName>
        <fullName evidence="8">Type 2 glycosyltransferase like protein</fullName>
    </submittedName>
</protein>
<keyword evidence="2" id="KW-0328">Glycosyltransferase</keyword>
<dbReference type="Proteomes" id="UP000689129">
    <property type="component" value="Unassembled WGS sequence"/>
</dbReference>
<dbReference type="PANTHER" id="PTHR47844:SF1">
    <property type="entry name" value="EXOSTOSIN-LIKE 2"/>
    <property type="match status" value="1"/>
</dbReference>
<comment type="subcellular location">
    <subcellularLocation>
        <location evidence="1">Membrane</location>
    </subcellularLocation>
</comment>
<dbReference type="InterPro" id="IPR052427">
    <property type="entry name" value="Glycosyltrans_GT2/GT47"/>
</dbReference>
<keyword evidence="4" id="KW-0812">Transmembrane</keyword>
<evidence type="ECO:0000256" key="3">
    <source>
        <dbReference type="ARBA" id="ARBA00022679"/>
    </source>
</evidence>
<keyword evidence="5" id="KW-1133">Transmembrane helix</keyword>
<proteinExistence type="predicted"/>
<gene>
    <name evidence="8" type="ORF">HYQ45_012834</name>
</gene>
<dbReference type="OrthoDB" id="2849215at2759"/>
<organism evidence="8 9">
    <name type="scientific">Verticillium longisporum</name>
    <name type="common">Verticillium dahliae var. longisporum</name>
    <dbReference type="NCBI Taxonomy" id="100787"/>
    <lineage>
        <taxon>Eukaryota</taxon>
        <taxon>Fungi</taxon>
        <taxon>Dikarya</taxon>
        <taxon>Ascomycota</taxon>
        <taxon>Pezizomycotina</taxon>
        <taxon>Sordariomycetes</taxon>
        <taxon>Hypocreomycetidae</taxon>
        <taxon>Glomerellales</taxon>
        <taxon>Plectosphaerellaceae</taxon>
        <taxon>Verticillium</taxon>
    </lineage>
</organism>